<proteinExistence type="predicted"/>
<accession>A0ABX3P6C7</accession>
<gene>
    <name evidence="1" type="ORF">A4D02_01705</name>
</gene>
<reference evidence="1 2" key="1">
    <citation type="submission" date="2016-04" db="EMBL/GenBank/DDBJ databases">
        <authorList>
            <person name="Chen L."/>
            <person name="Zhuang W."/>
            <person name="Wang G."/>
        </authorList>
    </citation>
    <scope>NUCLEOTIDE SEQUENCE [LARGE SCALE GENOMIC DNA]</scope>
    <source>
        <strain evidence="2">GR20</strain>
    </source>
</reference>
<protein>
    <submittedName>
        <fullName evidence="1">Uncharacterized protein</fullName>
    </submittedName>
</protein>
<dbReference type="RefSeq" id="WP_014222624.1">
    <property type="nucleotide sequence ID" value="NZ_LWBO01000001.1"/>
</dbReference>
<sequence>MKKITLVGLAVLLVLSVVVSCKKKKSGDEGGCGEQKIKVTTIPAINTVDPPAPGTNFPLVVNIETMPPSGATIIVNAKSENNGTVYFTETRDKALTSNSFTITNTPAGVSCLVTVTVTSATCNTNTWSGTYRYTAK</sequence>
<comment type="caution">
    <text evidence="1">The sequence shown here is derived from an EMBL/GenBank/DDBJ whole genome shotgun (WGS) entry which is preliminary data.</text>
</comment>
<dbReference type="Proteomes" id="UP000192277">
    <property type="component" value="Unassembled WGS sequence"/>
</dbReference>
<evidence type="ECO:0000313" key="2">
    <source>
        <dbReference type="Proteomes" id="UP000192277"/>
    </source>
</evidence>
<dbReference type="PROSITE" id="PS51257">
    <property type="entry name" value="PROKAR_LIPOPROTEIN"/>
    <property type="match status" value="1"/>
</dbReference>
<name>A0ABX3P6C7_9BACT</name>
<evidence type="ECO:0000313" key="1">
    <source>
        <dbReference type="EMBL" id="OQP55060.1"/>
    </source>
</evidence>
<organism evidence="1 2">
    <name type="scientific">Niastella koreensis</name>
    <dbReference type="NCBI Taxonomy" id="354356"/>
    <lineage>
        <taxon>Bacteria</taxon>
        <taxon>Pseudomonadati</taxon>
        <taxon>Bacteroidota</taxon>
        <taxon>Chitinophagia</taxon>
        <taxon>Chitinophagales</taxon>
        <taxon>Chitinophagaceae</taxon>
        <taxon>Niastella</taxon>
    </lineage>
</organism>
<dbReference type="EMBL" id="LWBO01000001">
    <property type="protein sequence ID" value="OQP55060.1"/>
    <property type="molecule type" value="Genomic_DNA"/>
</dbReference>
<keyword evidence="2" id="KW-1185">Reference proteome</keyword>